<keyword evidence="5" id="KW-0770">Synapse</keyword>
<evidence type="ECO:0000256" key="7">
    <source>
        <dbReference type="ARBA" id="ARBA00023180"/>
    </source>
</evidence>
<evidence type="ECO:0000256" key="3">
    <source>
        <dbReference type="ARBA" id="ARBA00022801"/>
    </source>
</evidence>
<name>A0A5N4AZL9_PHOPY</name>
<evidence type="ECO:0000256" key="6">
    <source>
        <dbReference type="ARBA" id="ARBA00023157"/>
    </source>
</evidence>
<keyword evidence="2" id="KW-0719">Serine esterase</keyword>
<keyword evidence="3 11" id="KW-0378">Hydrolase</keyword>
<dbReference type="GO" id="GO:0005886">
    <property type="term" value="C:plasma membrane"/>
    <property type="evidence" value="ECO:0007669"/>
    <property type="project" value="TreeGrafter"/>
</dbReference>
<dbReference type="AlphaFoldDB" id="A0A5N4AZL9"/>
<dbReference type="PROSITE" id="PS00122">
    <property type="entry name" value="CARBOXYLESTERASE_B_1"/>
    <property type="match status" value="1"/>
</dbReference>
<gene>
    <name evidence="13" type="ORF">PPYR_04952</name>
</gene>
<evidence type="ECO:0000313" key="13">
    <source>
        <dbReference type="EMBL" id="KAB0802766.1"/>
    </source>
</evidence>
<keyword evidence="7" id="KW-0325">Glycoprotein</keyword>
<dbReference type="FunFam" id="3.40.50.1820:FF:000029">
    <property type="entry name" value="Acetylcholinesterase"/>
    <property type="match status" value="1"/>
</dbReference>
<dbReference type="GO" id="GO:0005615">
    <property type="term" value="C:extracellular space"/>
    <property type="evidence" value="ECO:0007669"/>
    <property type="project" value="TreeGrafter"/>
</dbReference>
<sequence>MMWYAIFYCYIAITTLYTTIPCQLTVQTTYGKIRGLSETAATGKQVNAWYGVPYAEKPIGKLRFRPSIPPQPWQDTLDATMIPPVCVQTNRSFQSPEQYFPGKRLWIPTHPFSEDCLYLTIVAPDPVPQDASVMVWIHGGGFYSGSNSQGFYDHKILASEENVIVASMQYRVGVFGFLSLEREINGNAGLFDQAMALQWIKDNIAAFGGNPNSITIFGESAGAGSVSHHLLSPVSSNLFSRGIMQSGVATAPWAMATDANMANSLQLIKALGCPDEIDLMLTCLQEATADLIIEAQDTIPRRGLVSIPFFPVIDGTLVVRHPLETLQNGLYDPKNVIVGVTENEGNYFLLYYAERFNNENITLTRDRFLEEIPNTVLTDNPIELEAIVYEYTDWSNPNDGHKNLVALEKILSDKYFTCSSYDFAKRFSERNDLYFYLYKHRNPQNQWPSWGGAMHADEIVFVFGEPLDPSKNYTSEQIEFSRQMMRYWANFARTGSPNCASGDSCENTWPLFEPDNPSYINLDVDDFSVTSGPLRARQCVFWEKFLPKLLSGMR</sequence>
<keyword evidence="14" id="KW-1185">Reference proteome</keyword>
<dbReference type="InterPro" id="IPR019826">
    <property type="entry name" value="Carboxylesterase_B_AS"/>
</dbReference>
<dbReference type="EMBL" id="VVIM01000002">
    <property type="protein sequence ID" value="KAB0802766.1"/>
    <property type="molecule type" value="Genomic_DNA"/>
</dbReference>
<proteinExistence type="inferred from homology"/>
<comment type="subcellular location">
    <subcellularLocation>
        <location evidence="8">Synapse</location>
    </subcellularLocation>
</comment>
<evidence type="ECO:0000256" key="8">
    <source>
        <dbReference type="ARBA" id="ARBA00034103"/>
    </source>
</evidence>
<organism evidence="13 14">
    <name type="scientific">Photinus pyralis</name>
    <name type="common">Common eastern firefly</name>
    <name type="synonym">Lampyris pyralis</name>
    <dbReference type="NCBI Taxonomy" id="7054"/>
    <lineage>
        <taxon>Eukaryota</taxon>
        <taxon>Metazoa</taxon>
        <taxon>Ecdysozoa</taxon>
        <taxon>Arthropoda</taxon>
        <taxon>Hexapoda</taxon>
        <taxon>Insecta</taxon>
        <taxon>Pterygota</taxon>
        <taxon>Neoptera</taxon>
        <taxon>Endopterygota</taxon>
        <taxon>Coleoptera</taxon>
        <taxon>Polyphaga</taxon>
        <taxon>Elateriformia</taxon>
        <taxon>Elateroidea</taxon>
        <taxon>Lampyridae</taxon>
        <taxon>Lampyrinae</taxon>
        <taxon>Photinus</taxon>
    </lineage>
</organism>
<dbReference type="EC" id="3.1.1.-" evidence="11"/>
<evidence type="ECO:0000256" key="1">
    <source>
        <dbReference type="ARBA" id="ARBA00005964"/>
    </source>
</evidence>
<evidence type="ECO:0000256" key="5">
    <source>
        <dbReference type="ARBA" id="ARBA00023018"/>
    </source>
</evidence>
<dbReference type="PANTHER" id="PTHR43918:SF13">
    <property type="entry name" value="ACETYLCHOLINESTERASE"/>
    <property type="match status" value="1"/>
</dbReference>
<dbReference type="InterPro" id="IPR002018">
    <property type="entry name" value="CarbesteraseB"/>
</dbReference>
<dbReference type="Proteomes" id="UP000327044">
    <property type="component" value="Unassembled WGS sequence"/>
</dbReference>
<dbReference type="Pfam" id="PF00135">
    <property type="entry name" value="COesterase"/>
    <property type="match status" value="1"/>
</dbReference>
<dbReference type="GO" id="GO:0003990">
    <property type="term" value="F:acetylcholinesterase activity"/>
    <property type="evidence" value="ECO:0007669"/>
    <property type="project" value="UniProtKB-EC"/>
</dbReference>
<feature type="active site" description="Acyl-ester intermediate" evidence="10">
    <location>
        <position position="220"/>
    </location>
</feature>
<comment type="catalytic activity">
    <reaction evidence="9">
        <text>acetylcholine + H2O = choline + acetate + H(+)</text>
        <dbReference type="Rhea" id="RHEA:17561"/>
        <dbReference type="ChEBI" id="CHEBI:15354"/>
        <dbReference type="ChEBI" id="CHEBI:15355"/>
        <dbReference type="ChEBI" id="CHEBI:15377"/>
        <dbReference type="ChEBI" id="CHEBI:15378"/>
        <dbReference type="ChEBI" id="CHEBI:30089"/>
        <dbReference type="EC" id="3.1.1.7"/>
    </reaction>
</comment>
<dbReference type="PRINTS" id="PR00878">
    <property type="entry name" value="CHOLNESTRASE"/>
</dbReference>
<keyword evidence="6" id="KW-1015">Disulfide bond</keyword>
<reference evidence="13 14" key="1">
    <citation type="journal article" date="2018" name="Elife">
        <title>Firefly genomes illuminate parallel origins of bioluminescence in beetles.</title>
        <authorList>
            <person name="Fallon T.R."/>
            <person name="Lower S.E."/>
            <person name="Chang C.H."/>
            <person name="Bessho-Uehara M."/>
            <person name="Martin G.J."/>
            <person name="Bewick A.J."/>
            <person name="Behringer M."/>
            <person name="Debat H.J."/>
            <person name="Wong I."/>
            <person name="Day J.C."/>
            <person name="Suvorov A."/>
            <person name="Silva C.J."/>
            <person name="Stanger-Hall K.F."/>
            <person name="Hall D.W."/>
            <person name="Schmitz R.J."/>
            <person name="Nelson D.R."/>
            <person name="Lewis S.M."/>
            <person name="Shigenobu S."/>
            <person name="Bybee S.M."/>
            <person name="Larracuente A.M."/>
            <person name="Oba Y."/>
            <person name="Weng J.K."/>
        </authorList>
    </citation>
    <scope>NUCLEOTIDE SEQUENCE [LARGE SCALE GENOMIC DNA]</scope>
    <source>
        <strain evidence="13">1611_PpyrPB1</strain>
        <tissue evidence="13">Whole body</tissue>
    </source>
</reference>
<dbReference type="InterPro" id="IPR000997">
    <property type="entry name" value="Cholinesterase"/>
</dbReference>
<dbReference type="PANTHER" id="PTHR43918">
    <property type="entry name" value="ACETYLCHOLINESTERASE"/>
    <property type="match status" value="1"/>
</dbReference>
<dbReference type="Gene3D" id="3.40.50.1820">
    <property type="entry name" value="alpha/beta hydrolase"/>
    <property type="match status" value="1"/>
</dbReference>
<comment type="caution">
    <text evidence="13">The sequence shown here is derived from an EMBL/GenBank/DDBJ whole genome shotgun (WGS) entry which is preliminary data.</text>
</comment>
<evidence type="ECO:0000256" key="11">
    <source>
        <dbReference type="RuleBase" id="RU361235"/>
    </source>
</evidence>
<dbReference type="CDD" id="cd00312">
    <property type="entry name" value="Esterase_lipase"/>
    <property type="match status" value="1"/>
</dbReference>
<comment type="similarity">
    <text evidence="1 11">Belongs to the type-B carboxylesterase/lipase family.</text>
</comment>
<dbReference type="GO" id="GO:0006581">
    <property type="term" value="P:acetylcholine catabolic process"/>
    <property type="evidence" value="ECO:0007669"/>
    <property type="project" value="TreeGrafter"/>
</dbReference>
<evidence type="ECO:0000256" key="9">
    <source>
        <dbReference type="ARBA" id="ARBA00048484"/>
    </source>
</evidence>
<evidence type="ECO:0000256" key="4">
    <source>
        <dbReference type="ARBA" id="ARBA00022867"/>
    </source>
</evidence>
<feature type="active site" description="Charge relay system" evidence="10">
    <location>
        <position position="455"/>
    </location>
</feature>
<evidence type="ECO:0000313" key="14">
    <source>
        <dbReference type="Proteomes" id="UP000327044"/>
    </source>
</evidence>
<feature type="domain" description="Carboxylesterase type B" evidence="12">
    <location>
        <begin position="25"/>
        <end position="542"/>
    </location>
</feature>
<evidence type="ECO:0000256" key="2">
    <source>
        <dbReference type="ARBA" id="ARBA00022487"/>
    </source>
</evidence>
<dbReference type="GO" id="GO:0045202">
    <property type="term" value="C:synapse"/>
    <property type="evidence" value="ECO:0007669"/>
    <property type="project" value="UniProtKB-SubCell"/>
</dbReference>
<evidence type="ECO:0000259" key="12">
    <source>
        <dbReference type="Pfam" id="PF00135"/>
    </source>
</evidence>
<dbReference type="SUPFAM" id="SSF53474">
    <property type="entry name" value="alpha/beta-Hydrolases"/>
    <property type="match status" value="1"/>
</dbReference>
<evidence type="ECO:0000256" key="10">
    <source>
        <dbReference type="PIRSR" id="PIRSR600997-1"/>
    </source>
</evidence>
<protein>
    <recommendedName>
        <fullName evidence="11">Carboxylic ester hydrolase</fullName>
        <ecNumber evidence="11">3.1.1.-</ecNumber>
    </recommendedName>
</protein>
<dbReference type="InterPro" id="IPR050654">
    <property type="entry name" value="AChE-related_enzymes"/>
</dbReference>
<dbReference type="GO" id="GO:0019695">
    <property type="term" value="P:choline metabolic process"/>
    <property type="evidence" value="ECO:0007669"/>
    <property type="project" value="TreeGrafter"/>
</dbReference>
<accession>A0A5N4AZL9</accession>
<dbReference type="InParanoid" id="A0A5N4AZL9"/>
<dbReference type="InterPro" id="IPR029058">
    <property type="entry name" value="AB_hydrolase_fold"/>
</dbReference>
<keyword evidence="4" id="KW-0531">Neurotransmitter degradation</keyword>
<feature type="active site" description="Charge relay system" evidence="10">
    <location>
        <position position="344"/>
    </location>
</feature>